<sequence length="176" mass="20007">MTISPKFWDLGHKLFKSTQETFPVPSISGDVFDPTFLALAELPRNRTTKALAPLSALSTLTPLRGHLTAILASSFFHLFDEFSPEPGSIGIFGEHRARPEKGIRIEVAGMNTHSLMRLFCHCTESWKTLWERYVFGFEGKVKVEAFLEDIEREDFTAVEPEGTSKFYMMTWSVTRL</sequence>
<evidence type="ECO:0000313" key="4">
    <source>
        <dbReference type="Proteomes" id="UP000186601"/>
    </source>
</evidence>
<evidence type="ECO:0000256" key="1">
    <source>
        <dbReference type="ARBA" id="ARBA00022679"/>
    </source>
</evidence>
<dbReference type="EMBL" id="MLYV02000081">
    <property type="protein sequence ID" value="PSS37140.1"/>
    <property type="molecule type" value="Genomic_DNA"/>
</dbReference>
<gene>
    <name evidence="3" type="ORF">PHLCEN_2v1013</name>
</gene>
<keyword evidence="1" id="KW-0808">Transferase</keyword>
<keyword evidence="2" id="KW-0949">S-adenosyl-L-methionine</keyword>
<protein>
    <submittedName>
        <fullName evidence="3">Uncharacterized protein</fullName>
    </submittedName>
</protein>
<dbReference type="GO" id="GO:0016740">
    <property type="term" value="F:transferase activity"/>
    <property type="evidence" value="ECO:0007669"/>
    <property type="project" value="UniProtKB-KW"/>
</dbReference>
<dbReference type="PANTHER" id="PTHR35897">
    <property type="entry name" value="METHYLTRANSFERASE AUSD"/>
    <property type="match status" value="1"/>
</dbReference>
<dbReference type="PANTHER" id="PTHR35897:SF1">
    <property type="entry name" value="METHYLTRANSFERASE AUSD"/>
    <property type="match status" value="1"/>
</dbReference>
<keyword evidence="4" id="KW-1185">Reference proteome</keyword>
<dbReference type="Proteomes" id="UP000186601">
    <property type="component" value="Unassembled WGS sequence"/>
</dbReference>
<dbReference type="OrthoDB" id="2094832at2759"/>
<evidence type="ECO:0000313" key="3">
    <source>
        <dbReference type="EMBL" id="PSS37140.1"/>
    </source>
</evidence>
<organism evidence="3 4">
    <name type="scientific">Hermanssonia centrifuga</name>
    <dbReference type="NCBI Taxonomy" id="98765"/>
    <lineage>
        <taxon>Eukaryota</taxon>
        <taxon>Fungi</taxon>
        <taxon>Dikarya</taxon>
        <taxon>Basidiomycota</taxon>
        <taxon>Agaricomycotina</taxon>
        <taxon>Agaricomycetes</taxon>
        <taxon>Polyporales</taxon>
        <taxon>Meruliaceae</taxon>
        <taxon>Hermanssonia</taxon>
    </lineage>
</organism>
<dbReference type="STRING" id="98765.A0A2R6S4C1"/>
<dbReference type="InterPro" id="IPR051654">
    <property type="entry name" value="Meroterpenoid_MTases"/>
</dbReference>
<name>A0A2R6S4C1_9APHY</name>
<proteinExistence type="predicted"/>
<accession>A0A2R6S4C1</accession>
<dbReference type="AlphaFoldDB" id="A0A2R6S4C1"/>
<reference evidence="3 4" key="1">
    <citation type="submission" date="2018-02" db="EMBL/GenBank/DDBJ databases">
        <title>Genome sequence of the basidiomycete white-rot fungus Phlebia centrifuga.</title>
        <authorList>
            <person name="Granchi Z."/>
            <person name="Peng M."/>
            <person name="de Vries R.P."/>
            <person name="Hilden K."/>
            <person name="Makela M.R."/>
            <person name="Grigoriev I."/>
            <person name="Riley R."/>
        </authorList>
    </citation>
    <scope>NUCLEOTIDE SEQUENCE [LARGE SCALE GENOMIC DNA]</scope>
    <source>
        <strain evidence="3 4">FBCC195</strain>
    </source>
</reference>
<comment type="caution">
    <text evidence="3">The sequence shown here is derived from an EMBL/GenBank/DDBJ whole genome shotgun (WGS) entry which is preliminary data.</text>
</comment>
<evidence type="ECO:0000256" key="2">
    <source>
        <dbReference type="ARBA" id="ARBA00022691"/>
    </source>
</evidence>